<dbReference type="Proteomes" id="UP001283361">
    <property type="component" value="Unassembled WGS sequence"/>
</dbReference>
<dbReference type="EMBL" id="JAWDGP010003856">
    <property type="protein sequence ID" value="KAK3770309.1"/>
    <property type="molecule type" value="Genomic_DNA"/>
</dbReference>
<feature type="region of interest" description="Disordered" evidence="1">
    <location>
        <begin position="233"/>
        <end position="253"/>
    </location>
</feature>
<feature type="region of interest" description="Disordered" evidence="1">
    <location>
        <begin position="49"/>
        <end position="137"/>
    </location>
</feature>
<feature type="region of interest" description="Disordered" evidence="1">
    <location>
        <begin position="265"/>
        <end position="300"/>
    </location>
</feature>
<keyword evidence="3" id="KW-1185">Reference proteome</keyword>
<feature type="compositionally biased region" description="Low complexity" evidence="1">
    <location>
        <begin position="238"/>
        <end position="253"/>
    </location>
</feature>
<organism evidence="2 3">
    <name type="scientific">Elysia crispata</name>
    <name type="common">lettuce slug</name>
    <dbReference type="NCBI Taxonomy" id="231223"/>
    <lineage>
        <taxon>Eukaryota</taxon>
        <taxon>Metazoa</taxon>
        <taxon>Spiralia</taxon>
        <taxon>Lophotrochozoa</taxon>
        <taxon>Mollusca</taxon>
        <taxon>Gastropoda</taxon>
        <taxon>Heterobranchia</taxon>
        <taxon>Euthyneura</taxon>
        <taxon>Panpulmonata</taxon>
        <taxon>Sacoglossa</taxon>
        <taxon>Placobranchoidea</taxon>
        <taxon>Plakobranchidae</taxon>
        <taxon>Elysia</taxon>
    </lineage>
</organism>
<feature type="compositionally biased region" description="Low complexity" evidence="1">
    <location>
        <begin position="83"/>
        <end position="96"/>
    </location>
</feature>
<evidence type="ECO:0000313" key="3">
    <source>
        <dbReference type="Proteomes" id="UP001283361"/>
    </source>
</evidence>
<comment type="caution">
    <text evidence="2">The sequence shown here is derived from an EMBL/GenBank/DDBJ whole genome shotgun (WGS) entry which is preliminary data.</text>
</comment>
<evidence type="ECO:0000313" key="2">
    <source>
        <dbReference type="EMBL" id="KAK3770309.1"/>
    </source>
</evidence>
<feature type="compositionally biased region" description="Basic and acidic residues" evidence="1">
    <location>
        <begin position="171"/>
        <end position="180"/>
    </location>
</feature>
<dbReference type="AlphaFoldDB" id="A0AAE1DGY7"/>
<feature type="compositionally biased region" description="Low complexity" evidence="1">
    <location>
        <begin position="191"/>
        <end position="204"/>
    </location>
</feature>
<accession>A0AAE1DGY7</accession>
<gene>
    <name evidence="2" type="ORF">RRG08_029964</name>
</gene>
<feature type="compositionally biased region" description="Low complexity" evidence="1">
    <location>
        <begin position="291"/>
        <end position="300"/>
    </location>
</feature>
<sequence>MTYWIQSRWHDNPIFHVTTPSSMTNFTVAGVVFERQSRPDLEVAQWKPHDWPPSVTVTPATVKRPRLDLEPGEGIPEPAADCGSGLSSPSGSPGVGEDAGSTLGPGSILDSTTPSQDNGHSTLSGIPSSSAHCSSPTNDSINCNGIDSSGNSNYLSQPQAWLMNGCPSDTDSTRSVKSELVDAPASPPSRPSSSDGSRASSGDATPRAPGDLSKYNISQFYKNFDNLSGGLDISGFSQHQHPQHQQVQQYDHQQYQHYHHLQPHHLPNQQLDSSASSTDDSRPGSQSGGASTTQLTPSSSVSLSTTATSAAAAAAAGAQAALLSANHVTGDGSGSDSGNSNMSVYMGHGQNAGSFMQTTGYPGYHQTGGQGGAYSMLHPASYSSSDASSAHGSYRVKVHKSQIQPRPSLKQAKLGVQSLSILFKMKLPLFMFISGVPRALTAVSTTEGGETCLVPGAGAKNQKASCGGLEARHVANHDPFHGPQPPSSLWTEAGPVTPGDGRPRRTPLRGLLNGLQQGAVITLNSLIIIWQKPCDQRPPDPALDNGIMGPSSSLLFFLSASLINSCSLSAVLETAGSE</sequence>
<evidence type="ECO:0000256" key="1">
    <source>
        <dbReference type="SAM" id="MobiDB-lite"/>
    </source>
</evidence>
<feature type="compositionally biased region" description="Polar residues" evidence="1">
    <location>
        <begin position="272"/>
        <end position="290"/>
    </location>
</feature>
<protein>
    <submittedName>
        <fullName evidence="2">Uncharacterized protein</fullName>
    </submittedName>
</protein>
<reference evidence="2" key="1">
    <citation type="journal article" date="2023" name="G3 (Bethesda)">
        <title>A reference genome for the long-term kleptoplast-retaining sea slug Elysia crispata morphotype clarki.</title>
        <authorList>
            <person name="Eastman K.E."/>
            <person name="Pendleton A.L."/>
            <person name="Shaikh M.A."/>
            <person name="Suttiyut T."/>
            <person name="Ogas R."/>
            <person name="Tomko P."/>
            <person name="Gavelis G."/>
            <person name="Widhalm J.R."/>
            <person name="Wisecaver J.H."/>
        </authorList>
    </citation>
    <scope>NUCLEOTIDE SEQUENCE</scope>
    <source>
        <strain evidence="2">ECLA1</strain>
    </source>
</reference>
<name>A0AAE1DGY7_9GAST</name>
<feature type="compositionally biased region" description="Polar residues" evidence="1">
    <location>
        <begin position="109"/>
        <end position="137"/>
    </location>
</feature>
<feature type="region of interest" description="Disordered" evidence="1">
    <location>
        <begin position="165"/>
        <end position="212"/>
    </location>
</feature>
<proteinExistence type="predicted"/>